<evidence type="ECO:0000313" key="3">
    <source>
        <dbReference type="Proteomes" id="UP000534870"/>
    </source>
</evidence>
<organism evidence="2 3">
    <name type="scientific">Nguyenibacter vanlangensis</name>
    <dbReference type="NCBI Taxonomy" id="1216886"/>
    <lineage>
        <taxon>Bacteria</taxon>
        <taxon>Pseudomonadati</taxon>
        <taxon>Pseudomonadota</taxon>
        <taxon>Alphaproteobacteria</taxon>
        <taxon>Acetobacterales</taxon>
        <taxon>Acetobacteraceae</taxon>
        <taxon>Nguyenibacter</taxon>
    </lineage>
</organism>
<dbReference type="EMBL" id="JABXXP010001181">
    <property type="protein sequence ID" value="NVN13778.1"/>
    <property type="molecule type" value="Genomic_DNA"/>
</dbReference>
<accession>A0A7Y7MA44</accession>
<dbReference type="Pfam" id="PF01177">
    <property type="entry name" value="Asp_Glu_race"/>
    <property type="match status" value="1"/>
</dbReference>
<dbReference type="AlphaFoldDB" id="A0A7Y7MA44"/>
<dbReference type="GO" id="GO:0047661">
    <property type="term" value="F:amino-acid racemase activity"/>
    <property type="evidence" value="ECO:0007669"/>
    <property type="project" value="InterPro"/>
</dbReference>
<dbReference type="Proteomes" id="UP000534870">
    <property type="component" value="Unassembled WGS sequence"/>
</dbReference>
<protein>
    <submittedName>
        <fullName evidence="2">Uncharacterized protein</fullName>
    </submittedName>
</protein>
<evidence type="ECO:0000313" key="2">
    <source>
        <dbReference type="EMBL" id="NVN13778.1"/>
    </source>
</evidence>
<reference evidence="2 3" key="1">
    <citation type="submission" date="2020-06" db="EMBL/GenBank/DDBJ databases">
        <title>Description of novel acetic acid bacteria.</title>
        <authorList>
            <person name="Sombolestani A."/>
        </authorList>
    </citation>
    <scope>NUCLEOTIDE SEQUENCE [LARGE SCALE GENOMIC DNA]</scope>
    <source>
        <strain evidence="2 3">LMG 31431</strain>
    </source>
</reference>
<gene>
    <name evidence="2" type="ORF">HUK84_21995</name>
</gene>
<dbReference type="Gene3D" id="3.40.50.12500">
    <property type="match status" value="1"/>
</dbReference>
<evidence type="ECO:0000256" key="1">
    <source>
        <dbReference type="ARBA" id="ARBA00038414"/>
    </source>
</evidence>
<comment type="similarity">
    <text evidence="1">Belongs to the HyuE racemase family.</text>
</comment>
<name>A0A7Y7MA44_9PROT</name>
<feature type="non-terminal residue" evidence="2">
    <location>
        <position position="1"/>
    </location>
</feature>
<sequence length="103" mass="10579">GGAGWPPLIRDLADRTGYGRSLADVRAIPHFGRAAQADPRGTLGALAAEALIAIERTGAERILLGGTGLAGFRDALAARLAVPVHCSLTETLRAVVSHMAARG</sequence>
<proteinExistence type="inferred from homology"/>
<dbReference type="InterPro" id="IPR053714">
    <property type="entry name" value="Iso_Racemase_Enz_sf"/>
</dbReference>
<comment type="caution">
    <text evidence="2">The sequence shown here is derived from an EMBL/GenBank/DDBJ whole genome shotgun (WGS) entry which is preliminary data.</text>
</comment>
<dbReference type="RefSeq" id="WP_218064505.1">
    <property type="nucleotide sequence ID" value="NZ_JABXXP010001181.1"/>
</dbReference>
<dbReference type="InterPro" id="IPR015942">
    <property type="entry name" value="Asp/Glu/hydantoin_racemase"/>
</dbReference>